<dbReference type="InterPro" id="IPR048903">
    <property type="entry name" value="MdcG_N"/>
</dbReference>
<keyword evidence="1" id="KW-0808">Transferase</keyword>
<gene>
    <name evidence="5" type="ORF">CWS72_03965</name>
</gene>
<evidence type="ECO:0000313" key="5">
    <source>
        <dbReference type="EMBL" id="PKU25731.1"/>
    </source>
</evidence>
<evidence type="ECO:0000259" key="4">
    <source>
        <dbReference type="Pfam" id="PF20866"/>
    </source>
</evidence>
<feature type="domain" description="Phosphoribosyl-dephospho-CoA transferase MdcG C-terminal" evidence="3">
    <location>
        <begin position="95"/>
        <end position="207"/>
    </location>
</feature>
<evidence type="ECO:0008006" key="7">
    <source>
        <dbReference type="Google" id="ProtNLM"/>
    </source>
</evidence>
<dbReference type="NCBIfam" id="TIGR03135">
    <property type="entry name" value="malonate_mdcG"/>
    <property type="match status" value="1"/>
</dbReference>
<accession>A0A2N3PZE7</accession>
<dbReference type="RefSeq" id="WP_101249275.1">
    <property type="nucleotide sequence ID" value="NZ_PIUM01000003.1"/>
</dbReference>
<dbReference type="GO" id="GO:0016779">
    <property type="term" value="F:nucleotidyltransferase activity"/>
    <property type="evidence" value="ECO:0007669"/>
    <property type="project" value="UniProtKB-KW"/>
</dbReference>
<dbReference type="InterPro" id="IPR017557">
    <property type="entry name" value="Holo-ACP_synthase"/>
</dbReference>
<name>A0A2N3PZE7_9PROT</name>
<organism evidence="5 6">
    <name type="scientific">Telmatospirillum siberiense</name>
    <dbReference type="NCBI Taxonomy" id="382514"/>
    <lineage>
        <taxon>Bacteria</taxon>
        <taxon>Pseudomonadati</taxon>
        <taxon>Pseudomonadota</taxon>
        <taxon>Alphaproteobacteria</taxon>
        <taxon>Rhodospirillales</taxon>
        <taxon>Rhodospirillaceae</taxon>
        <taxon>Telmatospirillum</taxon>
    </lineage>
</organism>
<dbReference type="NCBIfam" id="NF002332">
    <property type="entry name" value="PRK01293.1"/>
    <property type="match status" value="1"/>
</dbReference>
<dbReference type="Proteomes" id="UP000233293">
    <property type="component" value="Unassembled WGS sequence"/>
</dbReference>
<dbReference type="OrthoDB" id="1275217at2"/>
<proteinExistence type="predicted"/>
<keyword evidence="6" id="KW-1185">Reference proteome</keyword>
<evidence type="ECO:0000256" key="2">
    <source>
        <dbReference type="ARBA" id="ARBA00022695"/>
    </source>
</evidence>
<dbReference type="AlphaFoldDB" id="A0A2N3PZE7"/>
<feature type="domain" description="Phosphoribosyl-dephospho-CoA transferase MdcG N-terminal" evidence="4">
    <location>
        <begin position="7"/>
        <end position="80"/>
    </location>
</feature>
<dbReference type="Pfam" id="PF20866">
    <property type="entry name" value="MdcG_N"/>
    <property type="match status" value="1"/>
</dbReference>
<keyword evidence="2" id="KW-0548">Nucleotidyltransferase</keyword>
<sequence>MGGALIRPHDLVEPERIDAIVGDGPLPAWVPESLAAAPLVVVRRVPISGGRLPIGVRGVGRERRFAGWLDEKCVRRVVRPQDLTARAAWRTAPRAAELPHFTILAAIDVLMVEAGLPWGPTGSAGFELASGKPTMTAASDIDLLICPHAPPTPQNIARLHDALGAFPVRIDGQMALTSGWVALAEFARAPRRIALRTLTGVELIENPWKDQRR</sequence>
<evidence type="ECO:0000313" key="6">
    <source>
        <dbReference type="Proteomes" id="UP000233293"/>
    </source>
</evidence>
<evidence type="ECO:0000259" key="3">
    <source>
        <dbReference type="Pfam" id="PF10620"/>
    </source>
</evidence>
<protein>
    <recommendedName>
        <fullName evidence="7">Phosphoribosyl-dephospho-CoA transferase</fullName>
    </recommendedName>
</protein>
<comment type="caution">
    <text evidence="5">The sequence shown here is derived from an EMBL/GenBank/DDBJ whole genome shotgun (WGS) entry which is preliminary data.</text>
</comment>
<dbReference type="InterPro" id="IPR049180">
    <property type="entry name" value="MdcG_C"/>
</dbReference>
<evidence type="ECO:0000256" key="1">
    <source>
        <dbReference type="ARBA" id="ARBA00022679"/>
    </source>
</evidence>
<dbReference type="Pfam" id="PF10620">
    <property type="entry name" value="MdcG"/>
    <property type="match status" value="1"/>
</dbReference>
<dbReference type="EMBL" id="PIUM01000003">
    <property type="protein sequence ID" value="PKU25731.1"/>
    <property type="molecule type" value="Genomic_DNA"/>
</dbReference>
<reference evidence="6" key="1">
    <citation type="submission" date="2017-12" db="EMBL/GenBank/DDBJ databases">
        <title>Draft genome sequence of Telmatospirillum siberiense 26-4b1T, an acidotolerant peatland alphaproteobacterium potentially involved in sulfur cycling.</title>
        <authorList>
            <person name="Hausmann B."/>
            <person name="Pjevac P."/>
            <person name="Schreck K."/>
            <person name="Herbold C.W."/>
            <person name="Daims H."/>
            <person name="Wagner M."/>
            <person name="Pester M."/>
            <person name="Loy A."/>
        </authorList>
    </citation>
    <scope>NUCLEOTIDE SEQUENCE [LARGE SCALE GENOMIC DNA]</scope>
    <source>
        <strain evidence="6">26-4b1</strain>
    </source>
</reference>